<comment type="caution">
    <text evidence="2">The sequence shown here is derived from an EMBL/GenBank/DDBJ whole genome shotgun (WGS) entry which is preliminary data.</text>
</comment>
<sequence>RLSTVPVFSYFTTFGIVNCTSGGIGISVQKKNTKCFTYIPWRNELWLVSLIGFHILTFVGIIAFRKRTNFLLCSLFIFLGTVWCSQWINELAASNWNMFATEQYFDSFGYFISCIWSIPVILNSLTIIVLLFLQINSLIVRSKRLQVANKKYVKKE</sequence>
<feature type="transmembrane region" description="Helical" evidence="1">
    <location>
        <begin position="108"/>
        <end position="133"/>
    </location>
</feature>
<dbReference type="InterPro" id="IPR026721">
    <property type="entry name" value="TMEM18"/>
</dbReference>
<feature type="transmembrane region" description="Helical" evidence="1">
    <location>
        <begin position="46"/>
        <end position="64"/>
    </location>
</feature>
<reference evidence="2" key="1">
    <citation type="submission" date="2022-04" db="EMBL/GenBank/DDBJ databases">
        <authorList>
            <person name="Xu L."/>
            <person name="Lv Z."/>
        </authorList>
    </citation>
    <scope>NUCLEOTIDE SEQUENCE</scope>
    <source>
        <strain evidence="2">LV_2022a</strain>
    </source>
</reference>
<evidence type="ECO:0008006" key="4">
    <source>
        <dbReference type="Google" id="ProtNLM"/>
    </source>
</evidence>
<dbReference type="Proteomes" id="UP001292079">
    <property type="component" value="Unassembled WGS sequence"/>
</dbReference>
<keyword evidence="3" id="KW-1185">Reference proteome</keyword>
<gene>
    <name evidence="2" type="ORF">MN116_002816</name>
</gene>
<evidence type="ECO:0000256" key="1">
    <source>
        <dbReference type="SAM" id="Phobius"/>
    </source>
</evidence>
<accession>A0AAE1ZGK8</accession>
<reference evidence="2" key="2">
    <citation type="journal article" date="2023" name="Infect Dis Poverty">
        <title>Chromosome-scale genome of the human blood fluke Schistosoma mekongi and its implications for public health.</title>
        <authorList>
            <person name="Zhou M."/>
            <person name="Xu L."/>
            <person name="Xu D."/>
            <person name="Chen W."/>
            <person name="Khan J."/>
            <person name="Hu Y."/>
            <person name="Huang H."/>
            <person name="Wei H."/>
            <person name="Zhang Y."/>
            <person name="Chusongsang P."/>
            <person name="Tanasarnprasert K."/>
            <person name="Hu X."/>
            <person name="Limpanont Y."/>
            <person name="Lv Z."/>
        </authorList>
    </citation>
    <scope>NUCLEOTIDE SEQUENCE</scope>
    <source>
        <strain evidence="2">LV_2022a</strain>
    </source>
</reference>
<protein>
    <recommendedName>
        <fullName evidence="4">Transmembrane protein 18</fullName>
    </recommendedName>
</protein>
<keyword evidence="1" id="KW-0472">Membrane</keyword>
<dbReference type="Pfam" id="PF14770">
    <property type="entry name" value="TMEM18"/>
    <property type="match status" value="1"/>
</dbReference>
<feature type="non-terminal residue" evidence="2">
    <location>
        <position position="156"/>
    </location>
</feature>
<keyword evidence="1" id="KW-0812">Transmembrane</keyword>
<dbReference type="EMBL" id="JALJAT010000002">
    <property type="protein sequence ID" value="KAK4473447.1"/>
    <property type="molecule type" value="Genomic_DNA"/>
</dbReference>
<name>A0AAE1ZGK8_SCHME</name>
<proteinExistence type="predicted"/>
<evidence type="ECO:0000313" key="2">
    <source>
        <dbReference type="EMBL" id="KAK4473447.1"/>
    </source>
</evidence>
<organism evidence="2 3">
    <name type="scientific">Schistosoma mekongi</name>
    <name type="common">Parasitic worm</name>
    <dbReference type="NCBI Taxonomy" id="38744"/>
    <lineage>
        <taxon>Eukaryota</taxon>
        <taxon>Metazoa</taxon>
        <taxon>Spiralia</taxon>
        <taxon>Lophotrochozoa</taxon>
        <taxon>Platyhelminthes</taxon>
        <taxon>Trematoda</taxon>
        <taxon>Digenea</taxon>
        <taxon>Strigeidida</taxon>
        <taxon>Schistosomatoidea</taxon>
        <taxon>Schistosomatidae</taxon>
        <taxon>Schistosoma</taxon>
    </lineage>
</organism>
<keyword evidence="1" id="KW-1133">Transmembrane helix</keyword>
<dbReference type="AlphaFoldDB" id="A0AAE1ZGK8"/>
<evidence type="ECO:0000313" key="3">
    <source>
        <dbReference type="Proteomes" id="UP001292079"/>
    </source>
</evidence>
<feature type="transmembrane region" description="Helical" evidence="1">
    <location>
        <begin position="7"/>
        <end position="26"/>
    </location>
</feature>
<feature type="transmembrane region" description="Helical" evidence="1">
    <location>
        <begin position="71"/>
        <end position="88"/>
    </location>
</feature>